<accession>A0ACB9YHW7</accession>
<name>A0ACB9YHW7_9PEZI</name>
<proteinExistence type="predicted"/>
<dbReference type="EMBL" id="MU393734">
    <property type="protein sequence ID" value="KAI4858539.1"/>
    <property type="molecule type" value="Genomic_DNA"/>
</dbReference>
<reference evidence="1 2" key="1">
    <citation type="journal article" date="2022" name="New Phytol.">
        <title>Ecological generalism drives hyperdiversity of secondary metabolite gene clusters in xylarialean endophytes.</title>
        <authorList>
            <person name="Franco M.E.E."/>
            <person name="Wisecaver J.H."/>
            <person name="Arnold A.E."/>
            <person name="Ju Y.M."/>
            <person name="Slot J.C."/>
            <person name="Ahrendt S."/>
            <person name="Moore L.P."/>
            <person name="Eastman K.E."/>
            <person name="Scott K."/>
            <person name="Konkel Z."/>
            <person name="Mondo S.J."/>
            <person name="Kuo A."/>
            <person name="Hayes R.D."/>
            <person name="Haridas S."/>
            <person name="Andreopoulos B."/>
            <person name="Riley R."/>
            <person name="LaButti K."/>
            <person name="Pangilinan J."/>
            <person name="Lipzen A."/>
            <person name="Amirebrahimi M."/>
            <person name="Yan J."/>
            <person name="Adam C."/>
            <person name="Keymanesh K."/>
            <person name="Ng V."/>
            <person name="Louie K."/>
            <person name="Northen T."/>
            <person name="Drula E."/>
            <person name="Henrissat B."/>
            <person name="Hsieh H.M."/>
            <person name="Youens-Clark K."/>
            <person name="Lutzoni F."/>
            <person name="Miadlikowska J."/>
            <person name="Eastwood D.C."/>
            <person name="Hamelin R.C."/>
            <person name="Grigoriev I.V."/>
            <person name="U'Ren J.M."/>
        </authorList>
    </citation>
    <scope>NUCLEOTIDE SEQUENCE [LARGE SCALE GENOMIC DNA]</scope>
    <source>
        <strain evidence="1 2">CBS 119005</strain>
    </source>
</reference>
<organism evidence="1 2">
    <name type="scientific">Hypoxylon rubiginosum</name>
    <dbReference type="NCBI Taxonomy" id="110542"/>
    <lineage>
        <taxon>Eukaryota</taxon>
        <taxon>Fungi</taxon>
        <taxon>Dikarya</taxon>
        <taxon>Ascomycota</taxon>
        <taxon>Pezizomycotina</taxon>
        <taxon>Sordariomycetes</taxon>
        <taxon>Xylariomycetidae</taxon>
        <taxon>Xylariales</taxon>
        <taxon>Hypoxylaceae</taxon>
        <taxon>Hypoxylon</taxon>
    </lineage>
</organism>
<keyword evidence="2" id="KW-1185">Reference proteome</keyword>
<dbReference type="Proteomes" id="UP001497700">
    <property type="component" value="Unassembled WGS sequence"/>
</dbReference>
<evidence type="ECO:0000313" key="1">
    <source>
        <dbReference type="EMBL" id="KAI4858539.1"/>
    </source>
</evidence>
<protein>
    <submittedName>
        <fullName evidence="1">Uncharacterized protein</fullName>
    </submittedName>
</protein>
<gene>
    <name evidence="1" type="ORF">F4820DRAFT_468357</name>
</gene>
<sequence>MDTSVDAQIQSLIASLSAQCSAGHGFGSMSPSIYDTAWVSMVRNPHTSSIGSDIWLFSECFDFILTHQLASGAWESNASPIDGILNTAAALLALKAHLEACPRDPDLEVRSQRAEKALREMLGNWEAGSSDQVGFEMLILQHVSLLRAKGIMLDFPQLNTLRPLRRAKLEKLPLASIYDAPSTLYHCLEGLIGHIDFDQVRCRRDANGSMMSSPSSTAAYLMNTSAWDNEAEAYLRNALKYGSGRGNGSLPSAWPTGIFEASWVLTTLAESGVTINGQEALIIGEFIQEGLSRQKDTLGFGSFPDVDDTAKGIVTLRILGKNPSIEGLIKMFEAEDHFKTYHGERNLSFSANCNVLICLLTLDDPNPYISQIVKVARFLTTHAYKDGVVDKWHLNELYWVMLLSRAYALLYQNEEVLRMLFDSASNLEEEIPLVTIRILIRVMHSQQSNGSWDNTCEVTSYATLALLSLARLPWTQQIDLGEITVGVARAKSFLLSNRSKWSKGHHLWIEKVTFASDVLSEAYCLAAAFAPIPSPAQPLNPESSYSFALPDKRMRVMMRKTGELISHTPLFINTEAYIFRAAELQACYALSTQLNKPLDVFPRTAKGDDKYLCIIPLAFTACAAVQGYPVSMSVLYDMMRLSVLNFLADEYMEGVIEKEFVGSLDAVRDLIHELFTNVRNKHVESESNRKGNRTHNPGYFGAQLNGRKSLPAQEHNLQKQPSLLNVKYVLRRFITYVTQHPSVASAPGSYQTRLALDLETFLLAHVTHAEDNHQFGRQRAHVNGNSINDLQGPNGNGLLGTDITTTDRSPTAQYLEPRRSFYNWVRSTSADHTSCPFSFVFFNCLVQAPSKPGSADIYGSARSAYLAEDLCRHLASLCRMYNDCGSVRRDADEHNLNSINFPEFHLPSSPSSSPSSTKEGGASEGDREQGAKSELLWIAEYERRGLKTALELLEEELGSRGKHSVDALKLFVNVTDLYGQIYVLKDVGTRTK</sequence>
<comment type="caution">
    <text evidence="1">The sequence shown here is derived from an EMBL/GenBank/DDBJ whole genome shotgun (WGS) entry which is preliminary data.</text>
</comment>
<evidence type="ECO:0000313" key="2">
    <source>
        <dbReference type="Proteomes" id="UP001497700"/>
    </source>
</evidence>